<feature type="domain" description="TNT" evidence="1">
    <location>
        <begin position="27"/>
        <end position="117"/>
    </location>
</feature>
<comment type="caution">
    <text evidence="2">The sequence shown here is derived from an EMBL/GenBank/DDBJ whole genome shotgun (WGS) entry which is preliminary data.</text>
</comment>
<evidence type="ECO:0000313" key="3">
    <source>
        <dbReference type="Proteomes" id="UP001142462"/>
    </source>
</evidence>
<evidence type="ECO:0000259" key="1">
    <source>
        <dbReference type="Pfam" id="PF14021"/>
    </source>
</evidence>
<dbReference type="EMBL" id="BSEJ01000010">
    <property type="protein sequence ID" value="GLJ62040.1"/>
    <property type="molecule type" value="Genomic_DNA"/>
</dbReference>
<protein>
    <recommendedName>
        <fullName evidence="1">TNT domain-containing protein</fullName>
    </recommendedName>
</protein>
<evidence type="ECO:0000313" key="2">
    <source>
        <dbReference type="EMBL" id="GLJ62040.1"/>
    </source>
</evidence>
<dbReference type="GO" id="GO:0050135">
    <property type="term" value="F:NADP+ nucleosidase activity"/>
    <property type="evidence" value="ECO:0007669"/>
    <property type="project" value="InterPro"/>
</dbReference>
<dbReference type="InterPro" id="IPR025331">
    <property type="entry name" value="TNT"/>
</dbReference>
<dbReference type="RefSeq" id="WP_271173737.1">
    <property type="nucleotide sequence ID" value="NZ_BSEJ01000010.1"/>
</dbReference>
<sequence>MEQAINAATPHLADLVDRTQRETLLIQLPVGLLVDRIGVLDGTQFFPYGTSFEARALPPTALGAGADRHMLLTRANVLVRVGVAQPWFGRAGGGLRMTLADDFVGIRDLVAQGVLERFTVAGQR</sequence>
<gene>
    <name evidence="2" type="ORF">GCM10017576_21700</name>
</gene>
<dbReference type="AlphaFoldDB" id="A0A9W6H3V8"/>
<proteinExistence type="predicted"/>
<organism evidence="2 3">
    <name type="scientific">Microbacterium barkeri</name>
    <dbReference type="NCBI Taxonomy" id="33917"/>
    <lineage>
        <taxon>Bacteria</taxon>
        <taxon>Bacillati</taxon>
        <taxon>Actinomycetota</taxon>
        <taxon>Actinomycetes</taxon>
        <taxon>Micrococcales</taxon>
        <taxon>Microbacteriaceae</taxon>
        <taxon>Microbacterium</taxon>
    </lineage>
</organism>
<keyword evidence="3" id="KW-1185">Reference proteome</keyword>
<dbReference type="Proteomes" id="UP001142462">
    <property type="component" value="Unassembled WGS sequence"/>
</dbReference>
<reference evidence="2" key="2">
    <citation type="submission" date="2023-01" db="EMBL/GenBank/DDBJ databases">
        <authorList>
            <person name="Sun Q."/>
            <person name="Evtushenko L."/>
        </authorList>
    </citation>
    <scope>NUCLEOTIDE SEQUENCE</scope>
    <source>
        <strain evidence="2">VKM Ac-1020</strain>
    </source>
</reference>
<reference evidence="2" key="1">
    <citation type="journal article" date="2014" name="Int. J. Syst. Evol. Microbiol.">
        <title>Complete genome sequence of Corynebacterium casei LMG S-19264T (=DSM 44701T), isolated from a smear-ripened cheese.</title>
        <authorList>
            <consortium name="US DOE Joint Genome Institute (JGI-PGF)"/>
            <person name="Walter F."/>
            <person name="Albersmeier A."/>
            <person name="Kalinowski J."/>
            <person name="Ruckert C."/>
        </authorList>
    </citation>
    <scope>NUCLEOTIDE SEQUENCE</scope>
    <source>
        <strain evidence="2">VKM Ac-1020</strain>
    </source>
</reference>
<dbReference type="Pfam" id="PF14021">
    <property type="entry name" value="TNT"/>
    <property type="match status" value="1"/>
</dbReference>
<name>A0A9W6H3V8_9MICO</name>
<accession>A0A9W6H3V8</accession>